<dbReference type="PATRIC" id="fig|1203610.3.peg.5196"/>
<evidence type="ECO:0000313" key="2">
    <source>
        <dbReference type="Proteomes" id="UP000033035"/>
    </source>
</evidence>
<name>A0A0F5IQN5_9BACT</name>
<dbReference type="HOGENOM" id="CLU_1271834_0_0_10"/>
<proteinExistence type="predicted"/>
<dbReference type="AlphaFoldDB" id="A0A0F5IQN5"/>
<dbReference type="GeneID" id="98398574"/>
<protein>
    <recommendedName>
        <fullName evidence="3">DUF4304 domain-containing protein</fullName>
    </recommendedName>
</protein>
<dbReference type="STRING" id="1203610.HMPREF1536_05086"/>
<accession>A0A0F5IQN5</accession>
<dbReference type="EMBL" id="AQHW01000029">
    <property type="protein sequence ID" value="KKB47442.1"/>
    <property type="molecule type" value="Genomic_DNA"/>
</dbReference>
<dbReference type="RefSeq" id="WP_007662658.1">
    <property type="nucleotide sequence ID" value="NZ_AUAE01000041.1"/>
</dbReference>
<reference evidence="1 2" key="1">
    <citation type="submission" date="2013-04" db="EMBL/GenBank/DDBJ databases">
        <title>The Genome Sequence of Parabacteroides gordonii DSM 23371.</title>
        <authorList>
            <consortium name="The Broad Institute Genomics Platform"/>
            <person name="Earl A."/>
            <person name="Ward D."/>
            <person name="Feldgarden M."/>
            <person name="Gevers D."/>
            <person name="Martens E."/>
            <person name="Sakamoto M."/>
            <person name="Benno Y."/>
            <person name="Suzuki N."/>
            <person name="Matsunaga N."/>
            <person name="Koshihara K."/>
            <person name="Seki M."/>
            <person name="Komiya H."/>
            <person name="Walker B."/>
            <person name="Young S."/>
            <person name="Zeng Q."/>
            <person name="Gargeya S."/>
            <person name="Fitzgerald M."/>
            <person name="Haas B."/>
            <person name="Abouelleil A."/>
            <person name="Allen A.W."/>
            <person name="Alvarado L."/>
            <person name="Arachchi H.M."/>
            <person name="Berlin A.M."/>
            <person name="Chapman S.B."/>
            <person name="Gainer-Dewar J."/>
            <person name="Goldberg J."/>
            <person name="Griggs A."/>
            <person name="Gujja S."/>
            <person name="Hansen M."/>
            <person name="Howarth C."/>
            <person name="Imamovic A."/>
            <person name="Ireland A."/>
            <person name="Larimer J."/>
            <person name="McCowan C."/>
            <person name="Murphy C."/>
            <person name="Pearson M."/>
            <person name="Poon T.W."/>
            <person name="Priest M."/>
            <person name="Roberts A."/>
            <person name="Saif S."/>
            <person name="Shea T."/>
            <person name="Sisk P."/>
            <person name="Sykes S."/>
            <person name="Wortman J."/>
            <person name="Nusbaum C."/>
            <person name="Birren B."/>
        </authorList>
    </citation>
    <scope>NUCLEOTIDE SEQUENCE [LARGE SCALE GENOMIC DNA]</scope>
    <source>
        <strain evidence="1 2">MS-1</strain>
    </source>
</reference>
<comment type="caution">
    <text evidence="1">The sequence shown here is derived from an EMBL/GenBank/DDBJ whole genome shotgun (WGS) entry which is preliminary data.</text>
</comment>
<dbReference type="Proteomes" id="UP000033035">
    <property type="component" value="Unassembled WGS sequence"/>
</dbReference>
<sequence length="224" mass="26076">MKPRDIFIKACNEIAIPFIAMGFKPSKNGQCLKKISKDKNLTFEIWFRSSVYNSSCSVAIYPLITITCKNLKKWVQEENLNVNDDGLVYHNHIGYLSPINQYQSWDLAGLSYAPSIKTIIDLLEKYACPIFDLFENRQMAIDFITQHGCCFNQYTKDSLLALPYMLRYGEKEQAENYFNHYIHSSKCRNRFVKAYSQLEKNDVIDCGLDNRFVILAYSQKLKIK</sequence>
<evidence type="ECO:0000313" key="1">
    <source>
        <dbReference type="EMBL" id="KKB47442.1"/>
    </source>
</evidence>
<keyword evidence="2" id="KW-1185">Reference proteome</keyword>
<gene>
    <name evidence="1" type="ORF">HMPREF1536_05086</name>
</gene>
<organism evidence="1 2">
    <name type="scientific">Parabacteroides gordonii MS-1 = DSM 23371</name>
    <dbReference type="NCBI Taxonomy" id="1203610"/>
    <lineage>
        <taxon>Bacteria</taxon>
        <taxon>Pseudomonadati</taxon>
        <taxon>Bacteroidota</taxon>
        <taxon>Bacteroidia</taxon>
        <taxon>Bacteroidales</taxon>
        <taxon>Tannerellaceae</taxon>
        <taxon>Parabacteroides</taxon>
    </lineage>
</organism>
<evidence type="ECO:0008006" key="3">
    <source>
        <dbReference type="Google" id="ProtNLM"/>
    </source>
</evidence>